<evidence type="ECO:0000259" key="3">
    <source>
        <dbReference type="PROSITE" id="PS51083"/>
    </source>
</evidence>
<dbReference type="PROSITE" id="PS51083">
    <property type="entry name" value="ZF_HIT"/>
    <property type="match status" value="1"/>
</dbReference>
<feature type="region of interest" description="Disordered" evidence="2">
    <location>
        <begin position="156"/>
        <end position="175"/>
    </location>
</feature>
<dbReference type="GO" id="GO:0008270">
    <property type="term" value="F:zinc ion binding"/>
    <property type="evidence" value="ECO:0007669"/>
    <property type="project" value="UniProtKB-UniRule"/>
</dbReference>
<gene>
    <name evidence="4" type="ORF">SBAD_LOCUS4456</name>
</gene>
<evidence type="ECO:0000256" key="2">
    <source>
        <dbReference type="SAM" id="MobiDB-lite"/>
    </source>
</evidence>
<evidence type="ECO:0000256" key="1">
    <source>
        <dbReference type="PROSITE-ProRule" id="PRU00453"/>
    </source>
</evidence>
<dbReference type="Proteomes" id="UP000270296">
    <property type="component" value="Unassembled WGS sequence"/>
</dbReference>
<dbReference type="SUPFAM" id="SSF144232">
    <property type="entry name" value="HIT/MYND zinc finger-like"/>
    <property type="match status" value="1"/>
</dbReference>
<keyword evidence="5" id="KW-1185">Reference proteome</keyword>
<dbReference type="PANTHER" id="PTHR15555">
    <property type="entry name" value="ZINC FINGER HIT DOMAIN CONTAINING PROTEIN 2 PROTEIN FON -RELATED"/>
    <property type="match status" value="1"/>
</dbReference>
<evidence type="ECO:0000313" key="4">
    <source>
        <dbReference type="EMBL" id="VDP04427.1"/>
    </source>
</evidence>
<organism evidence="6">
    <name type="scientific">Soboliphyme baturini</name>
    <dbReference type="NCBI Taxonomy" id="241478"/>
    <lineage>
        <taxon>Eukaryota</taxon>
        <taxon>Metazoa</taxon>
        <taxon>Ecdysozoa</taxon>
        <taxon>Nematoda</taxon>
        <taxon>Enoplea</taxon>
        <taxon>Dorylaimia</taxon>
        <taxon>Dioctophymatida</taxon>
        <taxon>Dioctophymatoidea</taxon>
        <taxon>Soboliphymatidae</taxon>
        <taxon>Soboliphyme</taxon>
    </lineage>
</organism>
<proteinExistence type="predicted"/>
<name>A0A183ILG2_9BILA</name>
<reference evidence="6" key="1">
    <citation type="submission" date="2016-06" db="UniProtKB">
        <authorList>
            <consortium name="WormBaseParasite"/>
        </authorList>
    </citation>
    <scope>IDENTIFICATION</scope>
</reference>
<dbReference type="EMBL" id="UZAM01008329">
    <property type="protein sequence ID" value="VDP04427.1"/>
    <property type="molecule type" value="Genomic_DNA"/>
</dbReference>
<dbReference type="AlphaFoldDB" id="A0A183ILG2"/>
<dbReference type="InterPro" id="IPR039646">
    <property type="entry name" value="ZNHIT2"/>
</dbReference>
<protein>
    <submittedName>
        <fullName evidence="6">HIT-type domain-containing protein</fullName>
    </submittedName>
</protein>
<keyword evidence="1" id="KW-0862">Zinc</keyword>
<evidence type="ECO:0000313" key="6">
    <source>
        <dbReference type="WBParaSite" id="SBAD_0000464901-mRNA-1"/>
    </source>
</evidence>
<dbReference type="Gene3D" id="3.30.60.190">
    <property type="match status" value="1"/>
</dbReference>
<dbReference type="OrthoDB" id="5994at2759"/>
<feature type="domain" description="HIT-type" evidence="3">
    <location>
        <begin position="5"/>
        <end position="41"/>
    </location>
</feature>
<accession>A0A183ILG2</accession>
<evidence type="ECO:0000313" key="5">
    <source>
        <dbReference type="Proteomes" id="UP000270296"/>
    </source>
</evidence>
<dbReference type="WBParaSite" id="SBAD_0000464901-mRNA-1">
    <property type="protein sequence ID" value="SBAD_0000464901-mRNA-1"/>
    <property type="gene ID" value="SBAD_0000464901"/>
</dbReference>
<reference evidence="4 5" key="2">
    <citation type="submission" date="2018-11" db="EMBL/GenBank/DDBJ databases">
        <authorList>
            <consortium name="Pathogen Informatics"/>
        </authorList>
    </citation>
    <scope>NUCLEOTIDE SEQUENCE [LARGE SCALE GENOMIC DNA]</scope>
</reference>
<dbReference type="PANTHER" id="PTHR15555:SF0">
    <property type="entry name" value="ZINC FINGER HIT DOMAIN-CONTAINING PROTEIN 2"/>
    <property type="match status" value="1"/>
</dbReference>
<dbReference type="CDD" id="cd23024">
    <property type="entry name" value="zf-HIT_ZNHIT2-3"/>
    <property type="match status" value="1"/>
</dbReference>
<keyword evidence="1" id="KW-0863">Zinc-finger</keyword>
<dbReference type="InterPro" id="IPR007529">
    <property type="entry name" value="Znf_HIT"/>
</dbReference>
<keyword evidence="1" id="KW-0479">Metal-binding</keyword>
<sequence length="175" mass="19699">MPRVCQYCNKAENNRQFYVCPRCQAIYCSVACFRCEAHSQCSEEFYKKLVLEQLADGPQPKREGSSSGIIGLGASEGDDVAVEVSPLGNMQRMLETDEKVIDEELYCRGVDVKHEDLFELLTDEEKENFQNLIKECSYLDSAQEFSSVSAVANSNPVPNASYGLQHSESCFRKKQ</sequence>